<dbReference type="InterPro" id="IPR050464">
    <property type="entry name" value="Zeta_carotene_desat/Oxidored"/>
</dbReference>
<dbReference type="GO" id="GO:0005737">
    <property type="term" value="C:cytoplasm"/>
    <property type="evidence" value="ECO:0007669"/>
    <property type="project" value="UniProtKB-SubCell"/>
</dbReference>
<proteinExistence type="inferred from homology"/>
<keyword evidence="6" id="KW-0963">Cytoplasm</keyword>
<feature type="domain" description="Amine oxidase" evidence="7">
    <location>
        <begin position="11"/>
        <end position="451"/>
    </location>
</feature>
<dbReference type="Gene3D" id="3.90.660.20">
    <property type="entry name" value="Protoporphyrinogen oxidase, mitochondrial, domain 2"/>
    <property type="match status" value="1"/>
</dbReference>
<dbReference type="Pfam" id="PF01593">
    <property type="entry name" value="Amino_oxidase"/>
    <property type="match status" value="1"/>
</dbReference>
<evidence type="ECO:0000256" key="2">
    <source>
        <dbReference type="ARBA" id="ARBA00022630"/>
    </source>
</evidence>
<evidence type="ECO:0000313" key="8">
    <source>
        <dbReference type="EMBL" id="QEE27712.1"/>
    </source>
</evidence>
<accession>A0A5B9E636</accession>
<evidence type="ECO:0000256" key="5">
    <source>
        <dbReference type="ARBA" id="ARBA00023133"/>
    </source>
</evidence>
<sequence length="456" mass="48872">MKKIAIIGGGISGLTAAYRLHRLGVDCTLFEAGTRLGGIVETHREDGFVIECGPDSWVAEKPWARELAIELGLGDEIIPSNDHNRRTYVLQQGTLVPMPEHMRMIVPQGQAGIDSLLSSSLFSEEAKRAYLQEPTRAAELKEYAIAHAGEDESVAAFVARHFGQEVAEKLAAPLLSGVFGGSIHKLSVHAVMAPFVALEREYGSLIAGLAARQRSGASLFASLRGGLGGLIERMSAALPPASLRLHEAVTALTHTGNGWKVQAGHGQASFDTVLLATPPQQTSALLTSLLPGAAELLPRDSSSAIIIALAFREHFPLPSGFGFLVPEGSSESRLLAATFVDQKFAHRAPDQGRVLRAFFADEDLMDLPDSVLVRLGMNELTNILGHPLPEPAISLVRRWPASLPQYEVGHRERVAALEEQVASLSGLRLLGNAYHGVGLPDLVRQANEAAQWAASM</sequence>
<dbReference type="InterPro" id="IPR002937">
    <property type="entry name" value="Amino_oxidase"/>
</dbReference>
<gene>
    <name evidence="8" type="primary">hemG</name>
    <name evidence="8" type="ORF">FTW19_06710</name>
</gene>
<organism evidence="8 9">
    <name type="scientific">Terriglobus albidus</name>
    <dbReference type="NCBI Taxonomy" id="1592106"/>
    <lineage>
        <taxon>Bacteria</taxon>
        <taxon>Pseudomonadati</taxon>
        <taxon>Acidobacteriota</taxon>
        <taxon>Terriglobia</taxon>
        <taxon>Terriglobales</taxon>
        <taxon>Acidobacteriaceae</taxon>
        <taxon>Terriglobus</taxon>
    </lineage>
</organism>
<comment type="function">
    <text evidence="6">Involved in coproporphyrin-dependent heme b biosynthesis. Catalyzes the oxidation of coproporphyrinogen III to coproporphyrin III.</text>
</comment>
<dbReference type="EMBL" id="CP042806">
    <property type="protein sequence ID" value="QEE27712.1"/>
    <property type="molecule type" value="Genomic_DNA"/>
</dbReference>
<dbReference type="OrthoDB" id="9805195at2"/>
<evidence type="ECO:0000256" key="1">
    <source>
        <dbReference type="ARBA" id="ARBA00001974"/>
    </source>
</evidence>
<name>A0A5B9E636_9BACT</name>
<dbReference type="RefSeq" id="WP_147646902.1">
    <property type="nucleotide sequence ID" value="NZ_CP042806.1"/>
</dbReference>
<dbReference type="UniPathway" id="UPA00252"/>
<keyword evidence="2 6" id="KW-0285">Flavoprotein</keyword>
<dbReference type="Proteomes" id="UP000321820">
    <property type="component" value="Chromosome"/>
</dbReference>
<evidence type="ECO:0000256" key="3">
    <source>
        <dbReference type="ARBA" id="ARBA00022827"/>
    </source>
</evidence>
<dbReference type="GO" id="GO:0006783">
    <property type="term" value="P:heme biosynthetic process"/>
    <property type="evidence" value="ECO:0007669"/>
    <property type="project" value="UniProtKB-UniRule"/>
</dbReference>
<dbReference type="InterPro" id="IPR004572">
    <property type="entry name" value="Protoporphyrinogen_oxidase"/>
</dbReference>
<comment type="similarity">
    <text evidence="6">Belongs to the protoporphyrinogen/coproporphyrinogen oxidase family. Coproporphyrinogen III oxidase subfamily.</text>
</comment>
<evidence type="ECO:0000259" key="7">
    <source>
        <dbReference type="Pfam" id="PF01593"/>
    </source>
</evidence>
<dbReference type="PANTHER" id="PTHR42923">
    <property type="entry name" value="PROTOPORPHYRINOGEN OXIDASE"/>
    <property type="match status" value="1"/>
</dbReference>
<comment type="catalytic activity">
    <reaction evidence="6">
        <text>coproporphyrinogen III + 3 O2 = coproporphyrin III + 3 H2O2</text>
        <dbReference type="Rhea" id="RHEA:43436"/>
        <dbReference type="ChEBI" id="CHEBI:15379"/>
        <dbReference type="ChEBI" id="CHEBI:16240"/>
        <dbReference type="ChEBI" id="CHEBI:57309"/>
        <dbReference type="ChEBI" id="CHEBI:131725"/>
        <dbReference type="EC" id="1.3.3.15"/>
    </reaction>
</comment>
<protein>
    <recommendedName>
        <fullName evidence="6">Coproporphyrinogen III oxidase</fullName>
        <ecNumber evidence="6">1.3.3.15</ecNumber>
    </recommendedName>
</protein>
<dbReference type="GO" id="GO:0004729">
    <property type="term" value="F:oxygen-dependent protoporphyrinogen oxidase activity"/>
    <property type="evidence" value="ECO:0007669"/>
    <property type="project" value="UniProtKB-UniRule"/>
</dbReference>
<keyword evidence="9" id="KW-1185">Reference proteome</keyword>
<dbReference type="SUPFAM" id="SSF51905">
    <property type="entry name" value="FAD/NAD(P)-binding domain"/>
    <property type="match status" value="1"/>
</dbReference>
<comment type="cofactor">
    <cofactor evidence="1 6">
        <name>FAD</name>
        <dbReference type="ChEBI" id="CHEBI:57692"/>
    </cofactor>
</comment>
<dbReference type="EC" id="1.3.3.15" evidence="6"/>
<keyword evidence="4 6" id="KW-0560">Oxidoreductase</keyword>
<evidence type="ECO:0000256" key="6">
    <source>
        <dbReference type="RuleBase" id="RU364052"/>
    </source>
</evidence>
<dbReference type="Gene3D" id="1.10.3110.10">
    <property type="entry name" value="protoporphyrinogen ix oxidase, domain 3"/>
    <property type="match status" value="1"/>
</dbReference>
<keyword evidence="3 6" id="KW-0274">FAD</keyword>
<reference evidence="8 9" key="1">
    <citation type="submission" date="2019-08" db="EMBL/GenBank/DDBJ databases">
        <title>Complete genome sequence of Terriglobus albidus strain ORNL.</title>
        <authorList>
            <person name="Podar M."/>
        </authorList>
    </citation>
    <scope>NUCLEOTIDE SEQUENCE [LARGE SCALE GENOMIC DNA]</scope>
    <source>
        <strain evidence="8 9">ORNL</strain>
    </source>
</reference>
<comment type="subcellular location">
    <subcellularLocation>
        <location evidence="6">Cytoplasm</location>
    </subcellularLocation>
</comment>
<dbReference type="NCBIfam" id="TIGR00562">
    <property type="entry name" value="proto_IX_ox"/>
    <property type="match status" value="1"/>
</dbReference>
<dbReference type="PANTHER" id="PTHR42923:SF3">
    <property type="entry name" value="PROTOPORPHYRINOGEN OXIDASE"/>
    <property type="match status" value="1"/>
</dbReference>
<evidence type="ECO:0000256" key="4">
    <source>
        <dbReference type="ARBA" id="ARBA00023002"/>
    </source>
</evidence>
<comment type="pathway">
    <text evidence="6">Porphyrin-containing compound metabolism; protoheme biosynthesis.</text>
</comment>
<dbReference type="KEGG" id="talb:FTW19_06710"/>
<dbReference type="InterPro" id="IPR036188">
    <property type="entry name" value="FAD/NAD-bd_sf"/>
</dbReference>
<dbReference type="AlphaFoldDB" id="A0A5B9E636"/>
<dbReference type="SUPFAM" id="SSF54373">
    <property type="entry name" value="FAD-linked reductases, C-terminal domain"/>
    <property type="match status" value="1"/>
</dbReference>
<dbReference type="Gene3D" id="3.50.50.60">
    <property type="entry name" value="FAD/NAD(P)-binding domain"/>
    <property type="match status" value="1"/>
</dbReference>
<keyword evidence="5 6" id="KW-0350">Heme biosynthesis</keyword>
<evidence type="ECO:0000313" key="9">
    <source>
        <dbReference type="Proteomes" id="UP000321820"/>
    </source>
</evidence>